<dbReference type="EMBL" id="JAPDPJ010000006">
    <property type="protein sequence ID" value="MCW3785820.1"/>
    <property type="molecule type" value="Genomic_DNA"/>
</dbReference>
<evidence type="ECO:0008006" key="4">
    <source>
        <dbReference type="Google" id="ProtNLM"/>
    </source>
</evidence>
<evidence type="ECO:0000256" key="1">
    <source>
        <dbReference type="SAM" id="Phobius"/>
    </source>
</evidence>
<evidence type="ECO:0000313" key="2">
    <source>
        <dbReference type="EMBL" id="MCW3785820.1"/>
    </source>
</evidence>
<gene>
    <name evidence="2" type="ORF">OM075_05040</name>
</gene>
<keyword evidence="1" id="KW-0812">Transmembrane</keyword>
<dbReference type="AlphaFoldDB" id="A0AAE3SE01"/>
<keyword evidence="3" id="KW-1185">Reference proteome</keyword>
<organism evidence="2 3">
    <name type="scientific">Plebeiibacterium sediminum</name>
    <dbReference type="NCBI Taxonomy" id="2992112"/>
    <lineage>
        <taxon>Bacteria</taxon>
        <taxon>Pseudomonadati</taxon>
        <taxon>Bacteroidota</taxon>
        <taxon>Bacteroidia</taxon>
        <taxon>Marinilabiliales</taxon>
        <taxon>Marinilabiliaceae</taxon>
        <taxon>Plebeiibacterium</taxon>
    </lineage>
</organism>
<name>A0AAE3SE01_9BACT</name>
<protein>
    <recommendedName>
        <fullName evidence="4">DUF3188 domain-containing protein</fullName>
    </recommendedName>
</protein>
<keyword evidence="1" id="KW-0472">Membrane</keyword>
<accession>A0AAE3SE01</accession>
<proteinExistence type="predicted"/>
<evidence type="ECO:0000313" key="3">
    <source>
        <dbReference type="Proteomes" id="UP001209229"/>
    </source>
</evidence>
<feature type="transmembrane region" description="Helical" evidence="1">
    <location>
        <begin position="29"/>
        <end position="47"/>
    </location>
</feature>
<reference evidence="2" key="1">
    <citation type="submission" date="2022-10" db="EMBL/GenBank/DDBJ databases">
        <authorList>
            <person name="Yu W.X."/>
        </authorList>
    </citation>
    <scope>NUCLEOTIDE SEQUENCE</scope>
    <source>
        <strain evidence="2">AAT</strain>
    </source>
</reference>
<comment type="caution">
    <text evidence="2">The sequence shown here is derived from an EMBL/GenBank/DDBJ whole genome shotgun (WGS) entry which is preliminary data.</text>
</comment>
<feature type="transmembrane region" description="Helical" evidence="1">
    <location>
        <begin position="5"/>
        <end position="23"/>
    </location>
</feature>
<sequence>MKKKLGIVAAICIVLGFGMIHGSYPNAEIYGGSLIGLGSLYLLFALYNSGKKKE</sequence>
<keyword evidence="1" id="KW-1133">Transmembrane helix</keyword>
<dbReference type="RefSeq" id="WP_301189391.1">
    <property type="nucleotide sequence ID" value="NZ_JAPDPJ010000006.1"/>
</dbReference>
<dbReference type="Proteomes" id="UP001209229">
    <property type="component" value="Unassembled WGS sequence"/>
</dbReference>